<organism evidence="1 2">
    <name type="scientific">Cyclobacterium lianum</name>
    <dbReference type="NCBI Taxonomy" id="388280"/>
    <lineage>
        <taxon>Bacteria</taxon>
        <taxon>Pseudomonadati</taxon>
        <taxon>Bacteroidota</taxon>
        <taxon>Cytophagia</taxon>
        <taxon>Cytophagales</taxon>
        <taxon>Cyclobacteriaceae</taxon>
        <taxon>Cyclobacterium</taxon>
    </lineage>
</organism>
<accession>A0A1M7NSD7</accession>
<dbReference type="Proteomes" id="UP000184513">
    <property type="component" value="Unassembled WGS sequence"/>
</dbReference>
<reference evidence="1 2" key="1">
    <citation type="submission" date="2016-11" db="EMBL/GenBank/DDBJ databases">
        <authorList>
            <person name="Jaros S."/>
            <person name="Januszkiewicz K."/>
            <person name="Wedrychowicz H."/>
        </authorList>
    </citation>
    <scope>NUCLEOTIDE SEQUENCE [LARGE SCALE GENOMIC DNA]</scope>
    <source>
        <strain evidence="1 2">CGMCC 1.6102</strain>
    </source>
</reference>
<name>A0A1M7NSD7_9BACT</name>
<evidence type="ECO:0000313" key="2">
    <source>
        <dbReference type="Proteomes" id="UP000184513"/>
    </source>
</evidence>
<sequence length="67" mass="8142">MRMKTSYLDYYKMILQKVSFDYQLLKKELTKANQILTKDEKSKLRKWMLQNGLFTEVSGDEHRFNMS</sequence>
<dbReference type="AlphaFoldDB" id="A0A1M7NSD7"/>
<proteinExistence type="predicted"/>
<protein>
    <submittedName>
        <fullName evidence="1">Uncharacterized protein</fullName>
    </submittedName>
</protein>
<evidence type="ECO:0000313" key="1">
    <source>
        <dbReference type="EMBL" id="SHN06539.1"/>
    </source>
</evidence>
<keyword evidence="2" id="KW-1185">Reference proteome</keyword>
<dbReference type="EMBL" id="FRCY01000006">
    <property type="protein sequence ID" value="SHN06539.1"/>
    <property type="molecule type" value="Genomic_DNA"/>
</dbReference>
<gene>
    <name evidence="1" type="ORF">SAMN04488057_1065</name>
</gene>